<evidence type="ECO:0000313" key="2">
    <source>
        <dbReference type="EMBL" id="MCD9560409.1"/>
    </source>
</evidence>
<evidence type="ECO:0000313" key="3">
    <source>
        <dbReference type="Proteomes" id="UP000823775"/>
    </source>
</evidence>
<feature type="non-terminal residue" evidence="2">
    <location>
        <position position="188"/>
    </location>
</feature>
<dbReference type="Proteomes" id="UP000823775">
    <property type="component" value="Unassembled WGS sequence"/>
</dbReference>
<name>A0ABS8UNC5_DATST</name>
<keyword evidence="3" id="KW-1185">Reference proteome</keyword>
<protein>
    <submittedName>
        <fullName evidence="2">Uncharacterized protein</fullName>
    </submittedName>
</protein>
<keyword evidence="1" id="KW-0812">Transmembrane</keyword>
<proteinExistence type="predicted"/>
<accession>A0ABS8UNC5</accession>
<feature type="transmembrane region" description="Helical" evidence="1">
    <location>
        <begin position="147"/>
        <end position="165"/>
    </location>
</feature>
<evidence type="ECO:0000256" key="1">
    <source>
        <dbReference type="SAM" id="Phobius"/>
    </source>
</evidence>
<keyword evidence="1" id="KW-0472">Membrane</keyword>
<sequence length="188" mass="21869">MREQRWTGESPIQKRKPPLQGIKMQRITDQVHEPPVNNRRRYSALGMIFSEKKVKRWNVGLIRRTADASSIEVYWYFFNQNVCGCLFMATIDMFEIDFGTTMFGESPVWSGETPMECRSNFEVGFRSLIVSHITSVVCKLLPATRRLVVCTLLVYSVLCLILASHQRFADSSYDSPVLRRCCQEFYIY</sequence>
<comment type="caution">
    <text evidence="2">The sequence shown here is derived from an EMBL/GenBank/DDBJ whole genome shotgun (WGS) entry which is preliminary data.</text>
</comment>
<gene>
    <name evidence="2" type="ORF">HAX54_019084</name>
</gene>
<keyword evidence="1" id="KW-1133">Transmembrane helix</keyword>
<dbReference type="EMBL" id="JACEIK010002317">
    <property type="protein sequence ID" value="MCD9560409.1"/>
    <property type="molecule type" value="Genomic_DNA"/>
</dbReference>
<organism evidence="2 3">
    <name type="scientific">Datura stramonium</name>
    <name type="common">Jimsonweed</name>
    <name type="synonym">Common thornapple</name>
    <dbReference type="NCBI Taxonomy" id="4076"/>
    <lineage>
        <taxon>Eukaryota</taxon>
        <taxon>Viridiplantae</taxon>
        <taxon>Streptophyta</taxon>
        <taxon>Embryophyta</taxon>
        <taxon>Tracheophyta</taxon>
        <taxon>Spermatophyta</taxon>
        <taxon>Magnoliopsida</taxon>
        <taxon>eudicotyledons</taxon>
        <taxon>Gunneridae</taxon>
        <taxon>Pentapetalae</taxon>
        <taxon>asterids</taxon>
        <taxon>lamiids</taxon>
        <taxon>Solanales</taxon>
        <taxon>Solanaceae</taxon>
        <taxon>Solanoideae</taxon>
        <taxon>Datureae</taxon>
        <taxon>Datura</taxon>
    </lineage>
</organism>
<reference evidence="2 3" key="1">
    <citation type="journal article" date="2021" name="BMC Genomics">
        <title>Datura genome reveals duplications of psychoactive alkaloid biosynthetic genes and high mutation rate following tissue culture.</title>
        <authorList>
            <person name="Rajewski A."/>
            <person name="Carter-House D."/>
            <person name="Stajich J."/>
            <person name="Litt A."/>
        </authorList>
    </citation>
    <scope>NUCLEOTIDE SEQUENCE [LARGE SCALE GENOMIC DNA]</scope>
    <source>
        <strain evidence="2">AR-01</strain>
    </source>
</reference>